<feature type="binding site" evidence="9">
    <location>
        <position position="40"/>
    </location>
    <ligand>
        <name>substrate</name>
    </ligand>
</feature>
<sequence>MIALYPGSFDPITLGHLDIIERGCRLFERVIVVVFRNPNKNPLFTVQQRTEQIRQSTQHLTNVEVDCFDGLTVTYARMRNATVLLRGLRAVSDFEMELQMAHINKTLSDDIETVFLATSTEHSFLSSSVVKEIARFGGPIDHLVPQPVALDIYRCYAKTQTTKNSAPMLEGRPIDPSTERQPEPGESTFSKS</sequence>
<dbReference type="EMBL" id="CP113797">
    <property type="protein sequence ID" value="WAL60958.1"/>
    <property type="molecule type" value="Genomic_DNA"/>
</dbReference>
<evidence type="ECO:0000256" key="9">
    <source>
        <dbReference type="HAMAP-Rule" id="MF_00151"/>
    </source>
</evidence>
<evidence type="ECO:0000256" key="3">
    <source>
        <dbReference type="ARBA" id="ARBA00022695"/>
    </source>
</evidence>
<evidence type="ECO:0000259" key="11">
    <source>
        <dbReference type="Pfam" id="PF01467"/>
    </source>
</evidence>
<accession>A0A9E8ZD52</accession>
<dbReference type="NCBIfam" id="TIGR01510">
    <property type="entry name" value="coaD_prev_kdtB"/>
    <property type="match status" value="1"/>
</dbReference>
<keyword evidence="13" id="KW-1185">Reference proteome</keyword>
<feature type="binding site" evidence="9">
    <location>
        <position position="72"/>
    </location>
    <ligand>
        <name>substrate</name>
    </ligand>
</feature>
<dbReference type="PRINTS" id="PR01020">
    <property type="entry name" value="LPSBIOSNTHSS"/>
</dbReference>
<dbReference type="NCBIfam" id="TIGR00125">
    <property type="entry name" value="cyt_tran_rel"/>
    <property type="match status" value="1"/>
</dbReference>
<dbReference type="GO" id="GO:0015937">
    <property type="term" value="P:coenzyme A biosynthetic process"/>
    <property type="evidence" value="ECO:0007669"/>
    <property type="project" value="UniProtKB-UniRule"/>
</dbReference>
<keyword evidence="1 9" id="KW-0963">Cytoplasm</keyword>
<dbReference type="GO" id="GO:0004595">
    <property type="term" value="F:pantetheine-phosphate adenylyltransferase activity"/>
    <property type="evidence" value="ECO:0007669"/>
    <property type="project" value="UniProtKB-UniRule"/>
</dbReference>
<keyword evidence="4 9" id="KW-0547">Nucleotide-binding</keyword>
<feature type="site" description="Transition state stabilizer" evidence="9">
    <location>
        <position position="16"/>
    </location>
</feature>
<feature type="region of interest" description="Disordered" evidence="10">
    <location>
        <begin position="164"/>
        <end position="192"/>
    </location>
</feature>
<gene>
    <name evidence="9 12" type="primary">coaD</name>
    <name evidence="12" type="ORF">OXH18_02870</name>
</gene>
<dbReference type="Pfam" id="PF01467">
    <property type="entry name" value="CTP_transf_like"/>
    <property type="match status" value="1"/>
</dbReference>
<comment type="function">
    <text evidence="9">Reversibly transfers an adenylyl group from ATP to 4'-phosphopantetheine, yielding dephospho-CoA (dPCoA) and pyrophosphate.</text>
</comment>
<evidence type="ECO:0000256" key="10">
    <source>
        <dbReference type="SAM" id="MobiDB-lite"/>
    </source>
</evidence>
<organism evidence="12 13">
    <name type="scientific">Thermocoleostomius sinensis A174</name>
    <dbReference type="NCBI Taxonomy" id="2016057"/>
    <lineage>
        <taxon>Bacteria</taxon>
        <taxon>Bacillati</taxon>
        <taxon>Cyanobacteriota</taxon>
        <taxon>Cyanophyceae</taxon>
        <taxon>Oculatellales</taxon>
        <taxon>Oculatellaceae</taxon>
        <taxon>Thermocoleostomius</taxon>
    </lineage>
</organism>
<reference evidence="12" key="1">
    <citation type="submission" date="2022-12" db="EMBL/GenBank/DDBJ databases">
        <title>Polyphasic identification of a Novel Hot-Spring Cyanobacterium Ocullathermofonsia sinensis gen nov. sp. nov. and Genomic Insights on its Adaptations to the Thermal Habitat.</title>
        <authorList>
            <person name="Daroch M."/>
            <person name="Tang J."/>
            <person name="Jiang Y."/>
        </authorList>
    </citation>
    <scope>NUCLEOTIDE SEQUENCE</scope>
    <source>
        <strain evidence="12">PKUAC-SCTA174</strain>
    </source>
</reference>
<keyword evidence="3 9" id="KW-0548">Nucleotidyltransferase</keyword>
<feature type="binding site" evidence="9">
    <location>
        <begin position="87"/>
        <end position="89"/>
    </location>
    <ligand>
        <name>ATP</name>
        <dbReference type="ChEBI" id="CHEBI:30616"/>
    </ligand>
</feature>
<dbReference type="PANTHER" id="PTHR21342:SF1">
    <property type="entry name" value="PHOSPHOPANTETHEINE ADENYLYLTRANSFERASE"/>
    <property type="match status" value="1"/>
</dbReference>
<dbReference type="EC" id="2.7.7.3" evidence="9"/>
<dbReference type="GO" id="GO:0005524">
    <property type="term" value="F:ATP binding"/>
    <property type="evidence" value="ECO:0007669"/>
    <property type="project" value="UniProtKB-KW"/>
</dbReference>
<keyword evidence="2 9" id="KW-0808">Transferase</keyword>
<comment type="catalytic activity">
    <reaction evidence="8 9">
        <text>(R)-4'-phosphopantetheine + ATP + H(+) = 3'-dephospho-CoA + diphosphate</text>
        <dbReference type="Rhea" id="RHEA:19801"/>
        <dbReference type="ChEBI" id="CHEBI:15378"/>
        <dbReference type="ChEBI" id="CHEBI:30616"/>
        <dbReference type="ChEBI" id="CHEBI:33019"/>
        <dbReference type="ChEBI" id="CHEBI:57328"/>
        <dbReference type="ChEBI" id="CHEBI:61723"/>
        <dbReference type="EC" id="2.7.7.3"/>
    </reaction>
</comment>
<dbReference type="Gene3D" id="3.40.50.620">
    <property type="entry name" value="HUPs"/>
    <property type="match status" value="1"/>
</dbReference>
<evidence type="ECO:0000256" key="2">
    <source>
        <dbReference type="ARBA" id="ARBA00022679"/>
    </source>
</evidence>
<dbReference type="GO" id="GO:0005737">
    <property type="term" value="C:cytoplasm"/>
    <property type="evidence" value="ECO:0007669"/>
    <property type="project" value="UniProtKB-SubCell"/>
</dbReference>
<dbReference type="PANTHER" id="PTHR21342">
    <property type="entry name" value="PHOSPHOPANTETHEINE ADENYLYLTRANSFERASE"/>
    <property type="match status" value="1"/>
</dbReference>
<evidence type="ECO:0000256" key="6">
    <source>
        <dbReference type="ARBA" id="ARBA00022842"/>
    </source>
</evidence>
<dbReference type="KEGG" id="tsin:OXH18_02870"/>
<dbReference type="Proteomes" id="UP001163152">
    <property type="component" value="Chromosome"/>
</dbReference>
<dbReference type="SUPFAM" id="SSF52374">
    <property type="entry name" value="Nucleotidylyl transferase"/>
    <property type="match status" value="1"/>
</dbReference>
<keyword evidence="6 9" id="KW-0460">Magnesium</keyword>
<feature type="binding site" evidence="9">
    <location>
        <begin position="122"/>
        <end position="128"/>
    </location>
    <ligand>
        <name>ATP</name>
        <dbReference type="ChEBI" id="CHEBI:30616"/>
    </ligand>
</feature>
<feature type="binding site" evidence="9">
    <location>
        <begin position="8"/>
        <end position="9"/>
    </location>
    <ligand>
        <name>ATP</name>
        <dbReference type="ChEBI" id="CHEBI:30616"/>
    </ligand>
</feature>
<evidence type="ECO:0000256" key="5">
    <source>
        <dbReference type="ARBA" id="ARBA00022840"/>
    </source>
</evidence>
<evidence type="ECO:0000256" key="8">
    <source>
        <dbReference type="ARBA" id="ARBA00029346"/>
    </source>
</evidence>
<evidence type="ECO:0000256" key="1">
    <source>
        <dbReference type="ARBA" id="ARBA00022490"/>
    </source>
</evidence>
<comment type="subunit">
    <text evidence="9">Homohexamer.</text>
</comment>
<dbReference type="InterPro" id="IPR004821">
    <property type="entry name" value="Cyt_trans-like"/>
</dbReference>
<comment type="cofactor">
    <cofactor evidence="9">
        <name>Mg(2+)</name>
        <dbReference type="ChEBI" id="CHEBI:18420"/>
    </cofactor>
</comment>
<dbReference type="InterPro" id="IPR001980">
    <property type="entry name" value="PPAT"/>
</dbReference>
<protein>
    <recommendedName>
        <fullName evidence="9">Phosphopantetheine adenylyltransferase</fullName>
        <ecNumber evidence="9">2.7.7.3</ecNumber>
    </recommendedName>
    <alternativeName>
        <fullName evidence="9">Dephospho-CoA pyrophosphorylase</fullName>
    </alternativeName>
    <alternativeName>
        <fullName evidence="9">Pantetheine-phosphate adenylyltransferase</fullName>
        <shortName evidence="9">PPAT</shortName>
    </alternativeName>
</protein>
<evidence type="ECO:0000313" key="13">
    <source>
        <dbReference type="Proteomes" id="UP001163152"/>
    </source>
</evidence>
<name>A0A9E8ZD52_9CYAN</name>
<dbReference type="AlphaFoldDB" id="A0A9E8ZD52"/>
<keyword evidence="5 9" id="KW-0067">ATP-binding</keyword>
<dbReference type="HAMAP" id="MF_00151">
    <property type="entry name" value="PPAT_bact"/>
    <property type="match status" value="1"/>
</dbReference>
<feature type="binding site" evidence="9">
    <location>
        <position position="97"/>
    </location>
    <ligand>
        <name>ATP</name>
        <dbReference type="ChEBI" id="CHEBI:30616"/>
    </ligand>
</feature>
<comment type="subcellular location">
    <subcellularLocation>
        <location evidence="9">Cytoplasm</location>
    </subcellularLocation>
</comment>
<dbReference type="RefSeq" id="WP_268610914.1">
    <property type="nucleotide sequence ID" value="NZ_CP113797.1"/>
</dbReference>
<feature type="domain" description="Cytidyltransferase-like" evidence="11">
    <location>
        <begin position="4"/>
        <end position="132"/>
    </location>
</feature>
<feature type="binding site" evidence="9">
    <location>
        <position position="8"/>
    </location>
    <ligand>
        <name>substrate</name>
    </ligand>
</feature>
<evidence type="ECO:0000256" key="4">
    <source>
        <dbReference type="ARBA" id="ARBA00022741"/>
    </source>
</evidence>
<dbReference type="InterPro" id="IPR014729">
    <property type="entry name" value="Rossmann-like_a/b/a_fold"/>
</dbReference>
<feature type="binding site" evidence="9">
    <location>
        <position position="16"/>
    </location>
    <ligand>
        <name>ATP</name>
        <dbReference type="ChEBI" id="CHEBI:30616"/>
    </ligand>
</feature>
<comment type="similarity">
    <text evidence="9">Belongs to the bacterial CoaD family.</text>
</comment>
<dbReference type="CDD" id="cd02163">
    <property type="entry name" value="PPAT"/>
    <property type="match status" value="1"/>
</dbReference>
<proteinExistence type="inferred from homology"/>
<evidence type="ECO:0000313" key="12">
    <source>
        <dbReference type="EMBL" id="WAL60958.1"/>
    </source>
</evidence>
<keyword evidence="7 9" id="KW-0173">Coenzyme A biosynthesis</keyword>
<evidence type="ECO:0000256" key="7">
    <source>
        <dbReference type="ARBA" id="ARBA00022993"/>
    </source>
</evidence>
<comment type="pathway">
    <text evidence="9">Cofactor biosynthesis; coenzyme A biosynthesis; CoA from (R)-pantothenate: step 4/5.</text>
</comment>
<feature type="binding site" evidence="9">
    <location>
        <position position="86"/>
    </location>
    <ligand>
        <name>substrate</name>
    </ligand>
</feature>